<feature type="region of interest" description="Disordered" evidence="1">
    <location>
        <begin position="265"/>
        <end position="289"/>
    </location>
</feature>
<dbReference type="Proteomes" id="UP001358417">
    <property type="component" value="Unassembled WGS sequence"/>
</dbReference>
<accession>A0AAV9NLS2</accession>
<name>A0AAV9NLS2_9EURO</name>
<evidence type="ECO:0000313" key="3">
    <source>
        <dbReference type="Proteomes" id="UP001358417"/>
    </source>
</evidence>
<dbReference type="AlphaFoldDB" id="A0AAV9NLS2"/>
<reference evidence="2 3" key="1">
    <citation type="submission" date="2023-08" db="EMBL/GenBank/DDBJ databases">
        <title>Black Yeasts Isolated from many extreme environments.</title>
        <authorList>
            <person name="Coleine C."/>
            <person name="Stajich J.E."/>
            <person name="Selbmann L."/>
        </authorList>
    </citation>
    <scope>NUCLEOTIDE SEQUENCE [LARGE SCALE GENOMIC DNA]</scope>
    <source>
        <strain evidence="2 3">CCFEE 5792</strain>
    </source>
</reference>
<feature type="compositionally biased region" description="Low complexity" evidence="1">
    <location>
        <begin position="199"/>
        <end position="209"/>
    </location>
</feature>
<dbReference type="EMBL" id="JAVRRD010000005">
    <property type="protein sequence ID" value="KAK5058766.1"/>
    <property type="molecule type" value="Genomic_DNA"/>
</dbReference>
<dbReference type="GeneID" id="89979184"/>
<feature type="compositionally biased region" description="Basic and acidic residues" evidence="1">
    <location>
        <begin position="214"/>
        <end position="223"/>
    </location>
</feature>
<feature type="compositionally biased region" description="Polar residues" evidence="1">
    <location>
        <begin position="139"/>
        <end position="167"/>
    </location>
</feature>
<gene>
    <name evidence="2" type="ORF">LTR84_011030</name>
</gene>
<proteinExistence type="predicted"/>
<feature type="compositionally biased region" description="Basic and acidic residues" evidence="1">
    <location>
        <begin position="45"/>
        <end position="64"/>
    </location>
</feature>
<organism evidence="2 3">
    <name type="scientific">Exophiala bonariae</name>
    <dbReference type="NCBI Taxonomy" id="1690606"/>
    <lineage>
        <taxon>Eukaryota</taxon>
        <taxon>Fungi</taxon>
        <taxon>Dikarya</taxon>
        <taxon>Ascomycota</taxon>
        <taxon>Pezizomycotina</taxon>
        <taxon>Eurotiomycetes</taxon>
        <taxon>Chaetothyriomycetidae</taxon>
        <taxon>Chaetothyriales</taxon>
        <taxon>Herpotrichiellaceae</taxon>
        <taxon>Exophiala</taxon>
    </lineage>
</organism>
<feature type="region of interest" description="Disordered" evidence="1">
    <location>
        <begin position="1"/>
        <end position="223"/>
    </location>
</feature>
<keyword evidence="3" id="KW-1185">Reference proteome</keyword>
<evidence type="ECO:0000256" key="1">
    <source>
        <dbReference type="SAM" id="MobiDB-lite"/>
    </source>
</evidence>
<feature type="compositionally biased region" description="Gly residues" evidence="1">
    <location>
        <begin position="279"/>
        <end position="289"/>
    </location>
</feature>
<sequence length="289" mass="30663">MGCGSSSLKGEDVDVNAAPTMAAPKRVNTNFASVDYSADGGQGRRMTEYAPHETVKSKKSHDGPRSMASGRQSEANDGILDTSLPVTNKPLAADPLTTTAGTVTYPHEGTGSAGAVGDATNNVELKPYKTNDGWDEDTLGTNTQQQATNTPHINGSTETDTDPTSLNSKRHFAHENDPASMGNQESPREKASHKQHLNGGTSLTSSTTEGEGEVNERKKSWLGDKYSKYHAAKHGKNVVLSDEDLKKYTGKDRAELNEWAQGRNVGANMPAGRYRDDYSGGGGYTGAGG</sequence>
<protein>
    <submittedName>
        <fullName evidence="2">Uncharacterized protein</fullName>
    </submittedName>
</protein>
<evidence type="ECO:0000313" key="2">
    <source>
        <dbReference type="EMBL" id="KAK5058766.1"/>
    </source>
</evidence>
<dbReference type="RefSeq" id="XP_064709289.1">
    <property type="nucleotide sequence ID" value="XM_064854563.1"/>
</dbReference>
<comment type="caution">
    <text evidence="2">The sequence shown here is derived from an EMBL/GenBank/DDBJ whole genome shotgun (WGS) entry which is preliminary data.</text>
</comment>